<evidence type="ECO:0000259" key="4">
    <source>
        <dbReference type="Pfam" id="PF00931"/>
    </source>
</evidence>
<evidence type="ECO:0000256" key="3">
    <source>
        <dbReference type="ARBA" id="ARBA00022821"/>
    </source>
</evidence>
<evidence type="ECO:0000256" key="2">
    <source>
        <dbReference type="ARBA" id="ARBA00022737"/>
    </source>
</evidence>
<keyword evidence="3" id="KW-0611">Plant defense</keyword>
<evidence type="ECO:0000256" key="1">
    <source>
        <dbReference type="ARBA" id="ARBA00008894"/>
    </source>
</evidence>
<dbReference type="STRING" id="218851.A0A2G5F167"/>
<dbReference type="SUPFAM" id="SSF52540">
    <property type="entry name" value="P-loop containing nucleoside triphosphate hydrolases"/>
    <property type="match status" value="1"/>
</dbReference>
<dbReference type="FunFam" id="3.40.50.300:FF:001091">
    <property type="entry name" value="Probable disease resistance protein At1g61300"/>
    <property type="match status" value="1"/>
</dbReference>
<dbReference type="FunCoup" id="A0A2G5F167">
    <property type="interactions" value="1258"/>
</dbReference>
<dbReference type="InterPro" id="IPR055414">
    <property type="entry name" value="LRR_R13L4/SHOC2-like"/>
</dbReference>
<comment type="similarity">
    <text evidence="1">Belongs to the disease resistance NB-LRR family.</text>
</comment>
<feature type="non-terminal residue" evidence="7">
    <location>
        <position position="625"/>
    </location>
</feature>
<dbReference type="GO" id="GO:0006952">
    <property type="term" value="P:defense response"/>
    <property type="evidence" value="ECO:0007669"/>
    <property type="project" value="UniProtKB-KW"/>
</dbReference>
<keyword evidence="2" id="KW-0677">Repeat</keyword>
<dbReference type="InterPro" id="IPR027417">
    <property type="entry name" value="P-loop_NTPase"/>
</dbReference>
<evidence type="ECO:0000259" key="6">
    <source>
        <dbReference type="Pfam" id="PF23598"/>
    </source>
</evidence>
<dbReference type="Pfam" id="PF23559">
    <property type="entry name" value="WHD_DRP"/>
    <property type="match status" value="1"/>
</dbReference>
<dbReference type="Pfam" id="PF00931">
    <property type="entry name" value="NB-ARC"/>
    <property type="match status" value="1"/>
</dbReference>
<dbReference type="InParanoid" id="A0A2G5F167"/>
<dbReference type="Pfam" id="PF23598">
    <property type="entry name" value="LRR_14"/>
    <property type="match status" value="1"/>
</dbReference>
<dbReference type="EMBL" id="KZ305019">
    <property type="protein sequence ID" value="PIA61710.1"/>
    <property type="molecule type" value="Genomic_DNA"/>
</dbReference>
<keyword evidence="8" id="KW-1185">Reference proteome</keyword>
<feature type="domain" description="Disease resistance protein winged helix" evidence="5">
    <location>
        <begin position="177"/>
        <end position="244"/>
    </location>
</feature>
<dbReference type="PANTHER" id="PTHR33463">
    <property type="entry name" value="NB-ARC DOMAIN-CONTAINING PROTEIN-RELATED"/>
    <property type="match status" value="1"/>
</dbReference>
<proteinExistence type="inferred from homology"/>
<feature type="domain" description="NB-ARC" evidence="4">
    <location>
        <begin position="1"/>
        <end position="142"/>
    </location>
</feature>
<sequence length="625" mass="71315">MGFFGMGGIGKTTLMKRINNELGKRSSDFDFDIVIWVVISKDVNMVRVQEEIGEKLGLSWPENVHLNTRAHNIFNVLISKKFLIFLDDIWKRIDLSIIGVPPSSYGNKSKIVFTTRSEAVLECLNSEASWILFQDKVGHATLNSDSDIPKLAEIVAPSIYDSLPNDTIRLCFLFCSLYPEDYSISVVHLIEQWIGEGYIGEFDDFDEALNTGHYIIGVLKDMCLLEEGVGNDEVKMHDVIRDLALWIACECGGEKDKFFVKAGIQLTQAPKAGKWPIKAEKISLISNSIIQLENVPQCPNLSTLLLSDNKRLDHIHNDFFLFIPALRFLDLSRTAITQLPTRICELFELEFLDLSSTKITSLPYEMRNLTKLKYLSIFPMSKLRIIPHIILKLEIQHFGASEKELQLDIDELRCLNQLKALNISFSNISDLERFLSNPNLAICARYLRIWNCKEITSLALSSSSSDLCLGNLQGVRELLIQDCTELKELSIHCNTQDKETTGLYENLEQMNLMYLPKLIIAWEVRNLPHPAYFRNLSYMDLYRCGAMVNLTWLLLIPNIQTLRILSDNESDTFDENAFSKLKFLYLGDLPKLWSICKRSALPFPALNTIIVLECPELRRLPLDAN</sequence>
<gene>
    <name evidence="7" type="ORF">AQUCO_00200001v1</name>
</gene>
<evidence type="ECO:0000259" key="5">
    <source>
        <dbReference type="Pfam" id="PF23559"/>
    </source>
</evidence>
<dbReference type="GO" id="GO:0043531">
    <property type="term" value="F:ADP binding"/>
    <property type="evidence" value="ECO:0007669"/>
    <property type="project" value="InterPro"/>
</dbReference>
<organism evidence="7 8">
    <name type="scientific">Aquilegia coerulea</name>
    <name type="common">Rocky mountain columbine</name>
    <dbReference type="NCBI Taxonomy" id="218851"/>
    <lineage>
        <taxon>Eukaryota</taxon>
        <taxon>Viridiplantae</taxon>
        <taxon>Streptophyta</taxon>
        <taxon>Embryophyta</taxon>
        <taxon>Tracheophyta</taxon>
        <taxon>Spermatophyta</taxon>
        <taxon>Magnoliopsida</taxon>
        <taxon>Ranunculales</taxon>
        <taxon>Ranunculaceae</taxon>
        <taxon>Thalictroideae</taxon>
        <taxon>Aquilegia</taxon>
    </lineage>
</organism>
<dbReference type="AlphaFoldDB" id="A0A2G5F167"/>
<evidence type="ECO:0000313" key="7">
    <source>
        <dbReference type="EMBL" id="PIA61710.1"/>
    </source>
</evidence>
<dbReference type="Gene3D" id="3.80.10.10">
    <property type="entry name" value="Ribonuclease Inhibitor"/>
    <property type="match status" value="2"/>
</dbReference>
<dbReference type="OrthoDB" id="664960at2759"/>
<dbReference type="PANTHER" id="PTHR33463:SF220">
    <property type="entry name" value="NB-ARC DOMAIN-CONTAINING PROTEIN"/>
    <property type="match status" value="1"/>
</dbReference>
<dbReference type="SUPFAM" id="SSF52058">
    <property type="entry name" value="L domain-like"/>
    <property type="match status" value="1"/>
</dbReference>
<evidence type="ECO:0000313" key="8">
    <source>
        <dbReference type="Proteomes" id="UP000230069"/>
    </source>
</evidence>
<reference evidence="7 8" key="1">
    <citation type="submission" date="2017-09" db="EMBL/GenBank/DDBJ databases">
        <title>WGS assembly of Aquilegia coerulea Goldsmith.</title>
        <authorList>
            <person name="Hodges S."/>
            <person name="Kramer E."/>
            <person name="Nordborg M."/>
            <person name="Tomkins J."/>
            <person name="Borevitz J."/>
            <person name="Derieg N."/>
            <person name="Yan J."/>
            <person name="Mihaltcheva S."/>
            <person name="Hayes R.D."/>
            <person name="Rokhsar D."/>
        </authorList>
    </citation>
    <scope>NUCLEOTIDE SEQUENCE [LARGE SCALE GENOMIC DNA]</scope>
    <source>
        <strain evidence="8">cv. Goldsmith</strain>
    </source>
</reference>
<dbReference type="InterPro" id="IPR002182">
    <property type="entry name" value="NB-ARC"/>
</dbReference>
<dbReference type="FunFam" id="1.10.10.10:FF:000322">
    <property type="entry name" value="Probable disease resistance protein At1g63360"/>
    <property type="match status" value="1"/>
</dbReference>
<dbReference type="InterPro" id="IPR058922">
    <property type="entry name" value="WHD_DRP"/>
</dbReference>
<dbReference type="InterPro" id="IPR050905">
    <property type="entry name" value="Plant_NBS-LRR"/>
</dbReference>
<dbReference type="InterPro" id="IPR032675">
    <property type="entry name" value="LRR_dom_sf"/>
</dbReference>
<name>A0A2G5F167_AQUCA</name>
<dbReference type="Gene3D" id="3.40.50.300">
    <property type="entry name" value="P-loop containing nucleotide triphosphate hydrolases"/>
    <property type="match status" value="1"/>
</dbReference>
<feature type="domain" description="Disease resistance R13L4/SHOC-2-like LRR" evidence="6">
    <location>
        <begin position="283"/>
        <end position="572"/>
    </location>
</feature>
<dbReference type="Proteomes" id="UP000230069">
    <property type="component" value="Unassembled WGS sequence"/>
</dbReference>
<accession>A0A2G5F167</accession>
<protein>
    <submittedName>
        <fullName evidence="7">Uncharacterized protein</fullName>
    </submittedName>
</protein>